<dbReference type="AlphaFoldDB" id="A0A2J8MGN7"/>
<protein>
    <submittedName>
        <fullName evidence="2">SPDYE4 isoform 2</fullName>
    </submittedName>
</protein>
<comment type="caution">
    <text evidence="2">The sequence shown here is derived from an EMBL/GenBank/DDBJ whole genome shotgun (WGS) entry which is preliminary data.</text>
</comment>
<reference evidence="2 3" key="1">
    <citation type="submission" date="2017-12" db="EMBL/GenBank/DDBJ databases">
        <title>High-resolution comparative analysis of great ape genomes.</title>
        <authorList>
            <person name="Pollen A."/>
            <person name="Hastie A."/>
            <person name="Hormozdiari F."/>
            <person name="Dougherty M."/>
            <person name="Liu R."/>
            <person name="Chaisson M."/>
            <person name="Hoppe E."/>
            <person name="Hill C."/>
            <person name="Pang A."/>
            <person name="Hillier L."/>
            <person name="Baker C."/>
            <person name="Armstrong J."/>
            <person name="Shendure J."/>
            <person name="Paten B."/>
            <person name="Wilson R."/>
            <person name="Chao H."/>
            <person name="Schneider V."/>
            <person name="Ventura M."/>
            <person name="Kronenberg Z."/>
            <person name="Murali S."/>
            <person name="Gordon D."/>
            <person name="Cantsilieris S."/>
            <person name="Munson K."/>
            <person name="Nelson B."/>
            <person name="Raja A."/>
            <person name="Underwood J."/>
            <person name="Diekhans M."/>
            <person name="Fiddes I."/>
            <person name="Haussler D."/>
            <person name="Eichler E."/>
        </authorList>
    </citation>
    <scope>NUCLEOTIDE SEQUENCE [LARGE SCALE GENOMIC DNA]</scope>
    <source>
        <strain evidence="2">Yerkes chimp pedigree #C0471</strain>
    </source>
</reference>
<gene>
    <name evidence="2" type="ORF">CK820_G0021119</name>
</gene>
<evidence type="ECO:0000313" key="2">
    <source>
        <dbReference type="EMBL" id="PNI58673.1"/>
    </source>
</evidence>
<name>A0A2J8MGN7_PANTR</name>
<organism evidence="2 3">
    <name type="scientific">Pan troglodytes</name>
    <name type="common">Chimpanzee</name>
    <dbReference type="NCBI Taxonomy" id="9598"/>
    <lineage>
        <taxon>Eukaryota</taxon>
        <taxon>Metazoa</taxon>
        <taxon>Chordata</taxon>
        <taxon>Craniata</taxon>
        <taxon>Vertebrata</taxon>
        <taxon>Euteleostomi</taxon>
        <taxon>Mammalia</taxon>
        <taxon>Eutheria</taxon>
        <taxon>Euarchontoglires</taxon>
        <taxon>Primates</taxon>
        <taxon>Haplorrhini</taxon>
        <taxon>Catarrhini</taxon>
        <taxon>Hominidae</taxon>
        <taxon>Pan</taxon>
    </lineage>
</organism>
<evidence type="ECO:0000256" key="1">
    <source>
        <dbReference type="SAM" id="MobiDB-lite"/>
    </source>
</evidence>
<evidence type="ECO:0000313" key="3">
    <source>
        <dbReference type="Proteomes" id="UP000236370"/>
    </source>
</evidence>
<proteinExistence type="predicted"/>
<accession>A0A2J8MGN7</accession>
<sequence length="41" mass="4264">MASGQARPPFEEESPQPSTTVRSPEVVVDDEVPGPSGEPLG</sequence>
<dbReference type="Proteomes" id="UP000236370">
    <property type="component" value="Unassembled WGS sequence"/>
</dbReference>
<dbReference type="EMBL" id="NBAG03000258">
    <property type="protein sequence ID" value="PNI58673.1"/>
    <property type="molecule type" value="Genomic_DNA"/>
</dbReference>
<feature type="region of interest" description="Disordered" evidence="1">
    <location>
        <begin position="1"/>
        <end position="41"/>
    </location>
</feature>